<proteinExistence type="predicted"/>
<dbReference type="EMBL" id="PDEQ01000004">
    <property type="protein sequence ID" value="PEN13410.1"/>
    <property type="molecule type" value="Genomic_DNA"/>
</dbReference>
<evidence type="ECO:0000313" key="3">
    <source>
        <dbReference type="Proteomes" id="UP000220102"/>
    </source>
</evidence>
<evidence type="ECO:0000256" key="1">
    <source>
        <dbReference type="SAM" id="MobiDB-lite"/>
    </source>
</evidence>
<feature type="region of interest" description="Disordered" evidence="1">
    <location>
        <begin position="1"/>
        <end position="24"/>
    </location>
</feature>
<name>A0A2A8CXR1_9BACT</name>
<evidence type="ECO:0000313" key="2">
    <source>
        <dbReference type="EMBL" id="PEN13410.1"/>
    </source>
</evidence>
<organism evidence="2 3">
    <name type="scientific">Longibacter salinarum</name>
    <dbReference type="NCBI Taxonomy" id="1850348"/>
    <lineage>
        <taxon>Bacteria</taxon>
        <taxon>Pseudomonadati</taxon>
        <taxon>Rhodothermota</taxon>
        <taxon>Rhodothermia</taxon>
        <taxon>Rhodothermales</taxon>
        <taxon>Salisaetaceae</taxon>
        <taxon>Longibacter</taxon>
    </lineage>
</organism>
<comment type="caution">
    <text evidence="2">The sequence shown here is derived from an EMBL/GenBank/DDBJ whole genome shotgun (WGS) entry which is preliminary data.</text>
</comment>
<dbReference type="InterPro" id="IPR013382">
    <property type="entry name" value="CRISPR-assoc_prot_Cse2"/>
</dbReference>
<sequence length="190" mass="21435">MHRFSLAEDSSPPSTDGTDQTQRLDNAVATIASMLRPEDDRLSPEEVDVLQRLSLDRPDDDVLSIVLGPLNLTKSPAWLSREQWDQRWAVLLKGMALCAGMHNPTISLGEALAMVGWAEDRFTLMMEANDEAILTFVEWASSDFADAEQVVNWDDVRRLLFKSGGHARQIRLRIANDYFRTIYALRRGSS</sequence>
<dbReference type="AlphaFoldDB" id="A0A2A8CXR1"/>
<dbReference type="NCBIfam" id="TIGR02548">
    <property type="entry name" value="casB_cse2"/>
    <property type="match status" value="1"/>
</dbReference>
<accession>A0A2A8CXR1</accession>
<protein>
    <submittedName>
        <fullName evidence="2">Uncharacterized protein</fullName>
    </submittedName>
</protein>
<dbReference type="Proteomes" id="UP000220102">
    <property type="component" value="Unassembled WGS sequence"/>
</dbReference>
<reference evidence="2 3" key="1">
    <citation type="submission" date="2017-10" db="EMBL/GenBank/DDBJ databases">
        <title>Draft genome of Longibacter Salinarum.</title>
        <authorList>
            <person name="Goh K.M."/>
            <person name="Shamsir M.S."/>
            <person name="Lim S.W."/>
        </authorList>
    </citation>
    <scope>NUCLEOTIDE SEQUENCE [LARGE SCALE GENOMIC DNA]</scope>
    <source>
        <strain evidence="2 3">KCTC 52045</strain>
    </source>
</reference>
<feature type="compositionally biased region" description="Polar residues" evidence="1">
    <location>
        <begin position="11"/>
        <end position="24"/>
    </location>
</feature>
<dbReference type="Pfam" id="PF09485">
    <property type="entry name" value="CRISPR_Cse2"/>
    <property type="match status" value="1"/>
</dbReference>
<keyword evidence="3" id="KW-1185">Reference proteome</keyword>
<gene>
    <name evidence="2" type="ORF">CRI94_08785</name>
</gene>